<organism evidence="2 3">
    <name type="scientific">Streptomyces caeni</name>
    <dbReference type="NCBI Taxonomy" id="2307231"/>
    <lineage>
        <taxon>Bacteria</taxon>
        <taxon>Bacillati</taxon>
        <taxon>Actinomycetota</taxon>
        <taxon>Actinomycetes</taxon>
        <taxon>Kitasatosporales</taxon>
        <taxon>Streptomycetaceae</taxon>
        <taxon>Streptomyces</taxon>
    </lineage>
</organism>
<dbReference type="InterPro" id="IPR001387">
    <property type="entry name" value="Cro/C1-type_HTH"/>
</dbReference>
<dbReference type="SUPFAM" id="SSF47413">
    <property type="entry name" value="lambda repressor-like DNA-binding domains"/>
    <property type="match status" value="1"/>
</dbReference>
<name>A0ABW4IYG3_9ACTN</name>
<proteinExistence type="predicted"/>
<dbReference type="Pfam" id="PF19054">
    <property type="entry name" value="DUF5753"/>
    <property type="match status" value="1"/>
</dbReference>
<sequence>MGSIYGDWLKEQRETAGLTQQQLADMAIMTRSHIAHIEAGRRIPSKEDARRLDAALNTGNVLSSFLPQDDAAVADYFEVVRPLEQQTVRIAEFALSFVPGILQTERYARAVLSTSFPPVSDEERDRRVVTRLERAKILDDPVTPVVWALLDEAVLRRIVGGQEVMAEQITHLAQLVESNRVRVHVLPFGVGAYQLLQGMLTLMWFEDQPPLAYSEGVHVGKVHDSPGVVTRLQGAYHLALSDALSLKESLAMLKAIAKDYGRRH</sequence>
<evidence type="ECO:0000313" key="2">
    <source>
        <dbReference type="EMBL" id="MFD1661852.1"/>
    </source>
</evidence>
<dbReference type="Proteomes" id="UP001597261">
    <property type="component" value="Unassembled WGS sequence"/>
</dbReference>
<dbReference type="Pfam" id="PF13560">
    <property type="entry name" value="HTH_31"/>
    <property type="match status" value="1"/>
</dbReference>
<gene>
    <name evidence="2" type="ORF">ACFSL4_27600</name>
</gene>
<protein>
    <submittedName>
        <fullName evidence="2">Helix-turn-helix domain-containing protein</fullName>
    </submittedName>
</protein>
<comment type="caution">
    <text evidence="2">The sequence shown here is derived from an EMBL/GenBank/DDBJ whole genome shotgun (WGS) entry which is preliminary data.</text>
</comment>
<dbReference type="Gene3D" id="1.10.260.40">
    <property type="entry name" value="lambda repressor-like DNA-binding domains"/>
    <property type="match status" value="1"/>
</dbReference>
<feature type="domain" description="HTH cro/C1-type" evidence="1">
    <location>
        <begin position="9"/>
        <end position="62"/>
    </location>
</feature>
<dbReference type="InterPro" id="IPR010982">
    <property type="entry name" value="Lambda_DNA-bd_dom_sf"/>
</dbReference>
<dbReference type="CDD" id="cd00093">
    <property type="entry name" value="HTH_XRE"/>
    <property type="match status" value="1"/>
</dbReference>
<dbReference type="RefSeq" id="WP_381088448.1">
    <property type="nucleotide sequence ID" value="NZ_JBHUDX010000084.1"/>
</dbReference>
<dbReference type="EMBL" id="JBHUDX010000084">
    <property type="protein sequence ID" value="MFD1661852.1"/>
    <property type="molecule type" value="Genomic_DNA"/>
</dbReference>
<reference evidence="3" key="1">
    <citation type="journal article" date="2019" name="Int. J. Syst. Evol. Microbiol.">
        <title>The Global Catalogue of Microorganisms (GCM) 10K type strain sequencing project: providing services to taxonomists for standard genome sequencing and annotation.</title>
        <authorList>
            <consortium name="The Broad Institute Genomics Platform"/>
            <consortium name="The Broad Institute Genome Sequencing Center for Infectious Disease"/>
            <person name="Wu L."/>
            <person name="Ma J."/>
        </authorList>
    </citation>
    <scope>NUCLEOTIDE SEQUENCE [LARGE SCALE GENOMIC DNA]</scope>
    <source>
        <strain evidence="3">CGMCC 1.12470</strain>
    </source>
</reference>
<dbReference type="PROSITE" id="PS50943">
    <property type="entry name" value="HTH_CROC1"/>
    <property type="match status" value="1"/>
</dbReference>
<evidence type="ECO:0000313" key="3">
    <source>
        <dbReference type="Proteomes" id="UP001597261"/>
    </source>
</evidence>
<dbReference type="SMART" id="SM00530">
    <property type="entry name" value="HTH_XRE"/>
    <property type="match status" value="1"/>
</dbReference>
<keyword evidence="3" id="KW-1185">Reference proteome</keyword>
<accession>A0ABW4IYG3</accession>
<dbReference type="InterPro" id="IPR043917">
    <property type="entry name" value="DUF5753"/>
</dbReference>
<evidence type="ECO:0000259" key="1">
    <source>
        <dbReference type="PROSITE" id="PS50943"/>
    </source>
</evidence>